<dbReference type="SUPFAM" id="SSF103473">
    <property type="entry name" value="MFS general substrate transporter"/>
    <property type="match status" value="1"/>
</dbReference>
<dbReference type="PANTHER" id="PTHR43791">
    <property type="entry name" value="PERMEASE-RELATED"/>
    <property type="match status" value="1"/>
</dbReference>
<feature type="transmembrane region" description="Helical" evidence="7">
    <location>
        <begin position="312"/>
        <end position="332"/>
    </location>
</feature>
<accession>A0ABR4G959</accession>
<feature type="region of interest" description="Disordered" evidence="6">
    <location>
        <begin position="1"/>
        <end position="32"/>
    </location>
</feature>
<dbReference type="Pfam" id="PF07690">
    <property type="entry name" value="MFS_1"/>
    <property type="match status" value="1"/>
</dbReference>
<keyword evidence="4 7" id="KW-1133">Transmembrane helix</keyword>
<dbReference type="InterPro" id="IPR011701">
    <property type="entry name" value="MFS"/>
</dbReference>
<dbReference type="PANTHER" id="PTHR43791:SF53">
    <property type="entry name" value="MAJOR FACILITATOR SUPERFAMILY (MFS) PROFILE DOMAIN-CONTAINING PROTEIN"/>
    <property type="match status" value="1"/>
</dbReference>
<name>A0ABR4G959_9EURO</name>
<feature type="transmembrane region" description="Helical" evidence="7">
    <location>
        <begin position="371"/>
        <end position="390"/>
    </location>
</feature>
<comment type="subcellular location">
    <subcellularLocation>
        <location evidence="1">Membrane</location>
        <topology evidence="1">Multi-pass membrane protein</topology>
    </subcellularLocation>
</comment>
<protein>
    <submittedName>
        <fullName evidence="9">Major facilitator superfamily domain-containing protein</fullName>
    </submittedName>
</protein>
<evidence type="ECO:0000313" key="9">
    <source>
        <dbReference type="EMBL" id="KAL2795548.1"/>
    </source>
</evidence>
<dbReference type="InterPro" id="IPR020846">
    <property type="entry name" value="MFS_dom"/>
</dbReference>
<gene>
    <name evidence="9" type="ORF">BJX66DRAFT_336883</name>
</gene>
<feature type="transmembrane region" description="Helical" evidence="7">
    <location>
        <begin position="402"/>
        <end position="422"/>
    </location>
</feature>
<keyword evidence="2" id="KW-0813">Transport</keyword>
<sequence>MPEQKDSTLTESRGQSETPSPGTSTPEEASPSETRRIIQKFDLHLLTLFTVINLFSFIDRVNIGNARLLGLQDDLDLSGNRFNIALTCLLVTYCVVELPSNILCKIIGGHIYIPCLVLGFGLITTCTALVTDRGGLYACRVLLGIFEGGISPGLVFMLSLFYRRHELGFRTSIYISASSASGAFGGLLAIGLSKIPQWGLIHTWKNIFFFEGIVSMLLASIAFFVIPSGPGTARFLTDTQRNQAVSRLQTDDVAAGEYHRTTLRDVGDGLTSLPIVACAIGFFFGNTCAQSFSLFSPSIIGAMGYTDELAQLLSVGPYVAACILSILTGYISDTYRTRAYPILVTAPLGIAGTALLLFLPDSAPGAKYGALYLAAPGIYAFLPLWITWAVNNAPTPTGKAVAAGLVFSVGSLGGILAPWVYLARDAPGYRKGHAILFAFLVGSWGVGVALVGYVKRVNRRRDAGGAEGFRLVT</sequence>
<feature type="transmembrane region" description="Helical" evidence="7">
    <location>
        <begin position="434"/>
        <end position="454"/>
    </location>
</feature>
<evidence type="ECO:0000256" key="6">
    <source>
        <dbReference type="SAM" id="MobiDB-lite"/>
    </source>
</evidence>
<feature type="transmembrane region" description="Helical" evidence="7">
    <location>
        <begin position="339"/>
        <end position="359"/>
    </location>
</feature>
<evidence type="ECO:0000256" key="3">
    <source>
        <dbReference type="ARBA" id="ARBA00022692"/>
    </source>
</evidence>
<evidence type="ECO:0000256" key="5">
    <source>
        <dbReference type="ARBA" id="ARBA00023136"/>
    </source>
</evidence>
<reference evidence="9 10" key="1">
    <citation type="submission" date="2024-07" db="EMBL/GenBank/DDBJ databases">
        <title>Section-level genome sequencing and comparative genomics of Aspergillus sections Usti and Cavernicolus.</title>
        <authorList>
            <consortium name="Lawrence Berkeley National Laboratory"/>
            <person name="Nybo J.L."/>
            <person name="Vesth T.C."/>
            <person name="Theobald S."/>
            <person name="Frisvad J.C."/>
            <person name="Larsen T.O."/>
            <person name="Kjaerboelling I."/>
            <person name="Rothschild-Mancinelli K."/>
            <person name="Lyhne E.K."/>
            <person name="Kogle M.E."/>
            <person name="Barry K."/>
            <person name="Clum A."/>
            <person name="Na H."/>
            <person name="Ledsgaard L."/>
            <person name="Lin J."/>
            <person name="Lipzen A."/>
            <person name="Kuo A."/>
            <person name="Riley R."/>
            <person name="Mondo S."/>
            <person name="Labutti K."/>
            <person name="Haridas S."/>
            <person name="Pangalinan J."/>
            <person name="Salamov A.A."/>
            <person name="Simmons B.A."/>
            <person name="Magnuson J.K."/>
            <person name="Chen J."/>
            <person name="Drula E."/>
            <person name="Henrissat B."/>
            <person name="Wiebenga A."/>
            <person name="Lubbers R.J."/>
            <person name="Gomes A.C."/>
            <person name="Makela M.R."/>
            <person name="Stajich J."/>
            <person name="Grigoriev I.V."/>
            <person name="Mortensen U.H."/>
            <person name="De Vries R.P."/>
            <person name="Baker S.E."/>
            <person name="Andersen M.R."/>
        </authorList>
    </citation>
    <scope>NUCLEOTIDE SEQUENCE [LARGE SCALE GENOMIC DNA]</scope>
    <source>
        <strain evidence="9 10">CBS 209.92</strain>
    </source>
</reference>
<keyword evidence="10" id="KW-1185">Reference proteome</keyword>
<dbReference type="Gene3D" id="1.20.1250.20">
    <property type="entry name" value="MFS general substrate transporter like domains"/>
    <property type="match status" value="2"/>
</dbReference>
<organism evidence="9 10">
    <name type="scientific">Aspergillus keveii</name>
    <dbReference type="NCBI Taxonomy" id="714993"/>
    <lineage>
        <taxon>Eukaryota</taxon>
        <taxon>Fungi</taxon>
        <taxon>Dikarya</taxon>
        <taxon>Ascomycota</taxon>
        <taxon>Pezizomycotina</taxon>
        <taxon>Eurotiomycetes</taxon>
        <taxon>Eurotiomycetidae</taxon>
        <taxon>Eurotiales</taxon>
        <taxon>Aspergillaceae</taxon>
        <taxon>Aspergillus</taxon>
        <taxon>Aspergillus subgen. Nidulantes</taxon>
    </lineage>
</organism>
<dbReference type="Proteomes" id="UP001610563">
    <property type="component" value="Unassembled WGS sequence"/>
</dbReference>
<feature type="transmembrane region" description="Helical" evidence="7">
    <location>
        <begin position="207"/>
        <end position="226"/>
    </location>
</feature>
<evidence type="ECO:0000256" key="2">
    <source>
        <dbReference type="ARBA" id="ARBA00022448"/>
    </source>
</evidence>
<keyword evidence="3 7" id="KW-0812">Transmembrane</keyword>
<dbReference type="EMBL" id="JBFTWV010000034">
    <property type="protein sequence ID" value="KAL2795548.1"/>
    <property type="molecule type" value="Genomic_DNA"/>
</dbReference>
<feature type="compositionally biased region" description="Polar residues" evidence="6">
    <location>
        <begin position="9"/>
        <end position="27"/>
    </location>
</feature>
<comment type="caution">
    <text evidence="9">The sequence shown here is derived from an EMBL/GenBank/DDBJ whole genome shotgun (WGS) entry which is preliminary data.</text>
</comment>
<feature type="transmembrane region" description="Helical" evidence="7">
    <location>
        <begin position="173"/>
        <end position="195"/>
    </location>
</feature>
<feature type="transmembrane region" description="Helical" evidence="7">
    <location>
        <begin position="142"/>
        <end position="161"/>
    </location>
</feature>
<proteinExistence type="predicted"/>
<feature type="transmembrane region" description="Helical" evidence="7">
    <location>
        <begin position="83"/>
        <end position="104"/>
    </location>
</feature>
<feature type="transmembrane region" description="Helical" evidence="7">
    <location>
        <begin position="111"/>
        <end position="130"/>
    </location>
</feature>
<evidence type="ECO:0000256" key="1">
    <source>
        <dbReference type="ARBA" id="ARBA00004141"/>
    </source>
</evidence>
<feature type="transmembrane region" description="Helical" evidence="7">
    <location>
        <begin position="270"/>
        <end position="292"/>
    </location>
</feature>
<evidence type="ECO:0000256" key="7">
    <source>
        <dbReference type="SAM" id="Phobius"/>
    </source>
</evidence>
<feature type="transmembrane region" description="Helical" evidence="7">
    <location>
        <begin position="43"/>
        <end position="63"/>
    </location>
</feature>
<keyword evidence="5 7" id="KW-0472">Membrane</keyword>
<evidence type="ECO:0000259" key="8">
    <source>
        <dbReference type="PROSITE" id="PS50850"/>
    </source>
</evidence>
<feature type="domain" description="Major facilitator superfamily (MFS) profile" evidence="8">
    <location>
        <begin position="45"/>
        <end position="459"/>
    </location>
</feature>
<dbReference type="InterPro" id="IPR036259">
    <property type="entry name" value="MFS_trans_sf"/>
</dbReference>
<evidence type="ECO:0000256" key="4">
    <source>
        <dbReference type="ARBA" id="ARBA00022989"/>
    </source>
</evidence>
<evidence type="ECO:0000313" key="10">
    <source>
        <dbReference type="Proteomes" id="UP001610563"/>
    </source>
</evidence>
<dbReference type="PROSITE" id="PS50850">
    <property type="entry name" value="MFS"/>
    <property type="match status" value="1"/>
</dbReference>